<evidence type="ECO:0000256" key="1">
    <source>
        <dbReference type="PROSITE-ProRule" id="PRU00339"/>
    </source>
</evidence>
<feature type="region of interest" description="Disordered" evidence="2">
    <location>
        <begin position="805"/>
        <end position="850"/>
    </location>
</feature>
<feature type="region of interest" description="Disordered" evidence="2">
    <location>
        <begin position="522"/>
        <end position="548"/>
    </location>
</feature>
<protein>
    <submittedName>
        <fullName evidence="3">Tetratricopeptide repeat protein</fullName>
    </submittedName>
</protein>
<dbReference type="RefSeq" id="WP_250428690.1">
    <property type="nucleotide sequence ID" value="NZ_JALPRR010000001.1"/>
</dbReference>
<dbReference type="Gene3D" id="1.25.40.10">
    <property type="entry name" value="Tetratricopeptide repeat domain"/>
    <property type="match status" value="4"/>
</dbReference>
<feature type="compositionally biased region" description="Polar residues" evidence="2">
    <location>
        <begin position="821"/>
        <end position="834"/>
    </location>
</feature>
<name>A0ABW5CXY4_9BACT</name>
<organism evidence="3 4">
    <name type="scientific">Pontibacter ruber</name>
    <dbReference type="NCBI Taxonomy" id="1343895"/>
    <lineage>
        <taxon>Bacteria</taxon>
        <taxon>Pseudomonadati</taxon>
        <taxon>Bacteroidota</taxon>
        <taxon>Cytophagia</taxon>
        <taxon>Cytophagales</taxon>
        <taxon>Hymenobacteraceae</taxon>
        <taxon>Pontibacter</taxon>
    </lineage>
</organism>
<comment type="caution">
    <text evidence="3">The sequence shown here is derived from an EMBL/GenBank/DDBJ whole genome shotgun (WGS) entry which is preliminary data.</text>
</comment>
<dbReference type="Pfam" id="PF13174">
    <property type="entry name" value="TPR_6"/>
    <property type="match status" value="2"/>
</dbReference>
<dbReference type="Proteomes" id="UP001597374">
    <property type="component" value="Unassembled WGS sequence"/>
</dbReference>
<evidence type="ECO:0000313" key="3">
    <source>
        <dbReference type="EMBL" id="MFD2246915.1"/>
    </source>
</evidence>
<feature type="repeat" description="TPR" evidence="1">
    <location>
        <begin position="241"/>
        <end position="274"/>
    </location>
</feature>
<evidence type="ECO:0000313" key="4">
    <source>
        <dbReference type="Proteomes" id="UP001597374"/>
    </source>
</evidence>
<feature type="region of interest" description="Disordered" evidence="2">
    <location>
        <begin position="448"/>
        <end position="485"/>
    </location>
</feature>
<dbReference type="PROSITE" id="PS50005">
    <property type="entry name" value="TPR"/>
    <property type="match status" value="1"/>
</dbReference>
<dbReference type="EMBL" id="JBHUIM010000001">
    <property type="protein sequence ID" value="MFD2246915.1"/>
    <property type="molecule type" value="Genomic_DNA"/>
</dbReference>
<feature type="compositionally biased region" description="Low complexity" evidence="2">
    <location>
        <begin position="448"/>
        <end position="460"/>
    </location>
</feature>
<accession>A0ABW5CXY4</accession>
<proteinExistence type="predicted"/>
<reference evidence="4" key="1">
    <citation type="journal article" date="2019" name="Int. J. Syst. Evol. Microbiol.">
        <title>The Global Catalogue of Microorganisms (GCM) 10K type strain sequencing project: providing services to taxonomists for standard genome sequencing and annotation.</title>
        <authorList>
            <consortium name="The Broad Institute Genomics Platform"/>
            <consortium name="The Broad Institute Genome Sequencing Center for Infectious Disease"/>
            <person name="Wu L."/>
            <person name="Ma J."/>
        </authorList>
    </citation>
    <scope>NUCLEOTIDE SEQUENCE [LARGE SCALE GENOMIC DNA]</scope>
    <source>
        <strain evidence="4">CGMCC 4.1782</strain>
    </source>
</reference>
<gene>
    <name evidence="3" type="ORF">ACFSKP_11660</name>
</gene>
<dbReference type="SUPFAM" id="SSF81901">
    <property type="entry name" value="HCP-like"/>
    <property type="match status" value="1"/>
</dbReference>
<sequence length="976" mass="111413">MPEPFYTYNLYPNGHYISSASFTLANRLLHIAVILVCLLLTACSAERNNPLSKTYHNTTARYNGYFLAREKMEAIEKGIQAQVVYDYNQPLPIYPLLDSSTAKAFAADLEDVVKKASFPIQWHKNSKWVDDSYNLIGKVRYYQLNFPDAARTFKYVNSTSKDANARHEALVWLMRTFLVTGELDNAQSVSEFLKKERLNKDNARELYLARAQYHRLQGDTTAMIENLALSLPNFEEKDAESRVRFSLARLYQLQRQDKEAYQQYSRILRRNPPYDLGFFSRLYLGQVSELSDAQDKERMANHYRKLLKDSKNNEYKDKILYEMAQFELRQQNYDKALEYLNASLKSTGALPNQKAYSYLLAGKVYFEHLNKYNLAQAYYDSAVQVYPPGAIDYQQVVERRDILTDFATQFSTIQTQDSLQRLARLSEGERLQFVQQLVQREEEERLQALAMQQAKQQTQEQGRRGSLENTRRNNGGNGGNADNSGIWYFDNPAAMATARSEFVRRWGDRPLQDNWRIRSRGEATEQAPVAQQQPEAAPAEPTQSPEERMAAQVQTYLQNIPTTTAALQQSERQVEEALFKLANIYSQKLKDNTKAAETYEQLLARFPTTGHAAEAYYALYLIYDKAGDERKTAYYNKIKQQFPYSTFAQLIDDPEFLSKNAAENIKAHTLYDSAFVYYENKEYKETTRLLAQLGKEYPRNDIADKAAFLGVLVTARTEKPEALREQLQQFKAAYPASPLLPQANQLLTTYQELEQKNLLRREAPQVITALHRAEKGASLTPEEKVSTEIASATASTAAEIPLPNKQTVKDTAAAPPDTVAQKVSTKQADTTTQAAPPVVQPDTNSTTANPEIADPLAYDVSTDSAFYFVLLYPTAAPAFKDVVAKYEKYNSTYYKKQNITIDSVAFSDSQTMLVLRSFPDVKLAQSFNVKQKGPQAPIGRIRGVEFTTFVISSANFQKFKQKKDLETYLNFFRNNY</sequence>
<dbReference type="InterPro" id="IPR011990">
    <property type="entry name" value="TPR-like_helical_dom_sf"/>
</dbReference>
<keyword evidence="1" id="KW-0802">TPR repeat</keyword>
<keyword evidence="4" id="KW-1185">Reference proteome</keyword>
<evidence type="ECO:0000256" key="2">
    <source>
        <dbReference type="SAM" id="MobiDB-lite"/>
    </source>
</evidence>
<dbReference type="InterPro" id="IPR019734">
    <property type="entry name" value="TPR_rpt"/>
</dbReference>
<feature type="compositionally biased region" description="Basic and acidic residues" evidence="2">
    <location>
        <begin position="461"/>
        <end position="471"/>
    </location>
</feature>
<dbReference type="SMART" id="SM00028">
    <property type="entry name" value="TPR"/>
    <property type="match status" value="4"/>
</dbReference>
<feature type="compositionally biased region" description="Low complexity" evidence="2">
    <location>
        <begin position="524"/>
        <end position="544"/>
    </location>
</feature>